<dbReference type="Pfam" id="PF16064">
    <property type="entry name" value="DUF4806"/>
    <property type="match status" value="1"/>
</dbReference>
<name>A0A6I9USC9_BACDO</name>
<dbReference type="GeneID" id="105222192"/>
<dbReference type="RefSeq" id="XP_029404525.2">
    <property type="nucleotide sequence ID" value="XM_029548665.2"/>
</dbReference>
<gene>
    <name evidence="4 5 6 7 8 9" type="primary">LOC105222192</name>
</gene>
<feature type="region of interest" description="Disordered" evidence="1">
    <location>
        <begin position="1"/>
        <end position="40"/>
    </location>
</feature>
<evidence type="ECO:0000313" key="8">
    <source>
        <dbReference type="RefSeq" id="XP_029404525.2"/>
    </source>
</evidence>
<keyword evidence="3" id="KW-1185">Reference proteome</keyword>
<accession>A0A6I9USC9</accession>
<evidence type="ECO:0000313" key="6">
    <source>
        <dbReference type="RefSeq" id="XP_011197712.2"/>
    </source>
</evidence>
<evidence type="ECO:0000313" key="5">
    <source>
        <dbReference type="RefSeq" id="XP_011197710.2"/>
    </source>
</evidence>
<proteinExistence type="predicted"/>
<dbReference type="RefSeq" id="XP_011197712.2">
    <property type="nucleotide sequence ID" value="XM_011199410.4"/>
</dbReference>
<dbReference type="RefSeq" id="XP_011197709.2">
    <property type="nucleotide sequence ID" value="XM_011199407.3"/>
</dbReference>
<dbReference type="AlphaFoldDB" id="A0A6I9USC9"/>
<dbReference type="KEGG" id="bdr:105222192"/>
<evidence type="ECO:0000313" key="7">
    <source>
        <dbReference type="RefSeq" id="XP_029404524.2"/>
    </source>
</evidence>
<dbReference type="RefSeq" id="XP_029404524.2">
    <property type="nucleotide sequence ID" value="XM_029548664.2"/>
</dbReference>
<sequence>MDDRFVQSTSKDSKAKVQPTARKKFHASTPYERQPSKSKTFCGYENDPSENNTAYTEALSLLKIIIKKQESLEKRIGQIENSVFNTESVILKDIIQRSQAMAKNKNIREQKVILNKSKNIPCSGYKKAHSDCHTFGEIEDVTFEEIASKFPLVTMDAILEVEEKLNIKQYNKSMVAFVHKLKDICNSVDGVLRRIFTDTLMQNFNWDGRWGKTPLNTLKIINQIVFETFQTDTKTFELNVKKYVELSRNRVKQKARLHTKNRKRQEFYLGYP</sequence>
<dbReference type="RefSeq" id="XP_011197710.2">
    <property type="nucleotide sequence ID" value="XM_011199408.4"/>
</dbReference>
<protein>
    <submittedName>
        <fullName evidence="4 5">Uncharacterized protein LOC105222192 isoform X1</fullName>
    </submittedName>
</protein>
<dbReference type="InterPro" id="IPR032071">
    <property type="entry name" value="DUF4806"/>
</dbReference>
<dbReference type="RefSeq" id="XP_049310682.1">
    <property type="nucleotide sequence ID" value="XM_049454725.1"/>
</dbReference>
<dbReference type="Proteomes" id="UP001652620">
    <property type="component" value="Chromosome 4"/>
</dbReference>
<dbReference type="OrthoDB" id="8052701at2759"/>
<feature type="domain" description="DUF4806" evidence="2">
    <location>
        <begin position="149"/>
        <end position="227"/>
    </location>
</feature>
<reference evidence="4 5" key="1">
    <citation type="submission" date="2025-05" db="UniProtKB">
        <authorList>
            <consortium name="RefSeq"/>
        </authorList>
    </citation>
    <scope>IDENTIFICATION</scope>
    <source>
        <tissue evidence="4 5">Adult</tissue>
    </source>
</reference>
<evidence type="ECO:0000313" key="4">
    <source>
        <dbReference type="RefSeq" id="XP_011197709.2"/>
    </source>
</evidence>
<evidence type="ECO:0000313" key="9">
    <source>
        <dbReference type="RefSeq" id="XP_049310682.1"/>
    </source>
</evidence>
<evidence type="ECO:0000256" key="1">
    <source>
        <dbReference type="SAM" id="MobiDB-lite"/>
    </source>
</evidence>
<feature type="compositionally biased region" description="Basic and acidic residues" evidence="1">
    <location>
        <begin position="1"/>
        <end position="15"/>
    </location>
</feature>
<evidence type="ECO:0000313" key="3">
    <source>
        <dbReference type="Proteomes" id="UP001652620"/>
    </source>
</evidence>
<evidence type="ECO:0000259" key="2">
    <source>
        <dbReference type="Pfam" id="PF16064"/>
    </source>
</evidence>
<organism evidence="3 5">
    <name type="scientific">Bactrocera dorsalis</name>
    <name type="common">Oriental fruit fly</name>
    <name type="synonym">Dacus dorsalis</name>
    <dbReference type="NCBI Taxonomy" id="27457"/>
    <lineage>
        <taxon>Eukaryota</taxon>
        <taxon>Metazoa</taxon>
        <taxon>Ecdysozoa</taxon>
        <taxon>Arthropoda</taxon>
        <taxon>Hexapoda</taxon>
        <taxon>Insecta</taxon>
        <taxon>Pterygota</taxon>
        <taxon>Neoptera</taxon>
        <taxon>Endopterygota</taxon>
        <taxon>Diptera</taxon>
        <taxon>Brachycera</taxon>
        <taxon>Muscomorpha</taxon>
        <taxon>Tephritoidea</taxon>
        <taxon>Tephritidae</taxon>
        <taxon>Bactrocera</taxon>
        <taxon>Bactrocera</taxon>
    </lineage>
</organism>